<dbReference type="Pfam" id="PF13620">
    <property type="entry name" value="CarboxypepD_reg"/>
    <property type="match status" value="1"/>
</dbReference>
<organism evidence="5">
    <name type="scientific">Darwinula stevensoni</name>
    <dbReference type="NCBI Taxonomy" id="69355"/>
    <lineage>
        <taxon>Eukaryota</taxon>
        <taxon>Metazoa</taxon>
        <taxon>Ecdysozoa</taxon>
        <taxon>Arthropoda</taxon>
        <taxon>Crustacea</taxon>
        <taxon>Oligostraca</taxon>
        <taxon>Ostracoda</taxon>
        <taxon>Podocopa</taxon>
        <taxon>Podocopida</taxon>
        <taxon>Darwinulocopina</taxon>
        <taxon>Darwinuloidea</taxon>
        <taxon>Darwinulidae</taxon>
        <taxon>Darwinula</taxon>
    </lineage>
</organism>
<dbReference type="GO" id="GO:0016485">
    <property type="term" value="P:protein processing"/>
    <property type="evidence" value="ECO:0007669"/>
    <property type="project" value="TreeGrafter"/>
</dbReference>
<dbReference type="Proteomes" id="UP000677054">
    <property type="component" value="Unassembled WGS sequence"/>
</dbReference>
<dbReference type="InterPro" id="IPR000834">
    <property type="entry name" value="Peptidase_M14"/>
</dbReference>
<dbReference type="EMBL" id="CAJPEV010003872">
    <property type="protein sequence ID" value="CAG0900709.1"/>
    <property type="molecule type" value="Genomic_DNA"/>
</dbReference>
<dbReference type="GO" id="GO:0004181">
    <property type="term" value="F:metallocarboxypeptidase activity"/>
    <property type="evidence" value="ECO:0007669"/>
    <property type="project" value="InterPro"/>
</dbReference>
<dbReference type="Gene3D" id="2.60.40.1120">
    <property type="entry name" value="Carboxypeptidase-like, regulatory domain"/>
    <property type="match status" value="1"/>
</dbReference>
<dbReference type="GO" id="GO:0005615">
    <property type="term" value="C:extracellular space"/>
    <property type="evidence" value="ECO:0007669"/>
    <property type="project" value="TreeGrafter"/>
</dbReference>
<dbReference type="Pfam" id="PF00246">
    <property type="entry name" value="Peptidase_M14"/>
    <property type="match status" value="1"/>
</dbReference>
<dbReference type="CDD" id="cd11308">
    <property type="entry name" value="Peptidase_M14NE-CP-C_like"/>
    <property type="match status" value="1"/>
</dbReference>
<evidence type="ECO:0000256" key="3">
    <source>
        <dbReference type="PROSITE-ProRule" id="PRU01379"/>
    </source>
</evidence>
<dbReference type="InterPro" id="IPR008969">
    <property type="entry name" value="CarboxyPept-like_regulatory"/>
</dbReference>
<evidence type="ECO:0000313" key="6">
    <source>
        <dbReference type="Proteomes" id="UP000677054"/>
    </source>
</evidence>
<dbReference type="SUPFAM" id="SSF49464">
    <property type="entry name" value="Carboxypeptidase regulatory domain-like"/>
    <property type="match status" value="1"/>
</dbReference>
<dbReference type="Gene3D" id="3.40.630.10">
    <property type="entry name" value="Zn peptidases"/>
    <property type="match status" value="1"/>
</dbReference>
<dbReference type="OrthoDB" id="10249045at2759"/>
<comment type="similarity">
    <text evidence="1 3">Belongs to the peptidase M14 family.</text>
</comment>
<dbReference type="PROSITE" id="PS52035">
    <property type="entry name" value="PEPTIDASE_M14"/>
    <property type="match status" value="1"/>
</dbReference>
<name>A0A7R9ADE4_9CRUS</name>
<evidence type="ECO:0000259" key="4">
    <source>
        <dbReference type="PROSITE" id="PS52035"/>
    </source>
</evidence>
<dbReference type="GO" id="GO:0008270">
    <property type="term" value="F:zinc ion binding"/>
    <property type="evidence" value="ECO:0007669"/>
    <property type="project" value="InterPro"/>
</dbReference>
<dbReference type="InterPro" id="IPR050753">
    <property type="entry name" value="Peptidase_M14_domain"/>
</dbReference>
<dbReference type="PANTHER" id="PTHR11532:SF84">
    <property type="entry name" value="CARBOXYPEPTIDASE M"/>
    <property type="match status" value="1"/>
</dbReference>
<dbReference type="GO" id="GO:0006518">
    <property type="term" value="P:peptide metabolic process"/>
    <property type="evidence" value="ECO:0007669"/>
    <property type="project" value="TreeGrafter"/>
</dbReference>
<evidence type="ECO:0000256" key="1">
    <source>
        <dbReference type="ARBA" id="ARBA00005988"/>
    </source>
</evidence>
<accession>A0A7R9ADE4</accession>
<dbReference type="EMBL" id="LR903389">
    <property type="protein sequence ID" value="CAD7251842.1"/>
    <property type="molecule type" value="Genomic_DNA"/>
</dbReference>
<evidence type="ECO:0000256" key="2">
    <source>
        <dbReference type="ARBA" id="ARBA00023180"/>
    </source>
</evidence>
<evidence type="ECO:0000313" key="5">
    <source>
        <dbReference type="EMBL" id="CAD7251842.1"/>
    </source>
</evidence>
<feature type="domain" description="Peptidase M14" evidence="4">
    <location>
        <begin position="1"/>
        <end position="108"/>
    </location>
</feature>
<sequence>MQARYTATPDDDVFRFLSRRYASTHPTMTKDVSCQGPFGGRTTSFKRGITNGAAWYPLKGGMQDYNYIWHGCMEITVELSCCKYPPRQELPRFWEENREVRDEMRSLLTYMGEAHRGVRGFVFDENRNPIHKARLKIRNREIGFETTKFGEFWRILLPGVYVLEVYKDGYEPVEREFQVLEDRPTLINITMFPTTVRDGKDWWRFRNLDPHNGGGRLVSSSSSSSMLRIRQADEGNGTVGGGGVVHYELPSFRPPKPPSSPVQGFISNISERFQNFVSFLG</sequence>
<dbReference type="AlphaFoldDB" id="A0A7R9ADE4"/>
<keyword evidence="6" id="KW-1185">Reference proteome</keyword>
<gene>
    <name evidence="5" type="ORF">DSTB1V02_LOCUS11604</name>
</gene>
<dbReference type="SUPFAM" id="SSF53187">
    <property type="entry name" value="Zn-dependent exopeptidases"/>
    <property type="match status" value="1"/>
</dbReference>
<dbReference type="PANTHER" id="PTHR11532">
    <property type="entry name" value="PROTEASE M14 CARBOXYPEPTIDASE"/>
    <property type="match status" value="1"/>
</dbReference>
<protein>
    <recommendedName>
        <fullName evidence="4">Peptidase M14 domain-containing protein</fullName>
    </recommendedName>
</protein>
<proteinExistence type="inferred from homology"/>
<keyword evidence="2" id="KW-0325">Glycoprotein</keyword>
<feature type="active site" description="Proton donor/acceptor" evidence="3">
    <location>
        <position position="78"/>
    </location>
</feature>
<reference evidence="5" key="1">
    <citation type="submission" date="2020-11" db="EMBL/GenBank/DDBJ databases">
        <authorList>
            <person name="Tran Van P."/>
        </authorList>
    </citation>
    <scope>NUCLEOTIDE SEQUENCE</scope>
</reference>